<accession>A0AAV7P185</accession>
<evidence type="ECO:0000313" key="2">
    <source>
        <dbReference type="Proteomes" id="UP001066276"/>
    </source>
</evidence>
<dbReference type="Proteomes" id="UP001066276">
    <property type="component" value="Chromosome 8"/>
</dbReference>
<reference evidence="1" key="1">
    <citation type="journal article" date="2022" name="bioRxiv">
        <title>Sequencing and chromosome-scale assembly of the giantPleurodeles waltlgenome.</title>
        <authorList>
            <person name="Brown T."/>
            <person name="Elewa A."/>
            <person name="Iarovenko S."/>
            <person name="Subramanian E."/>
            <person name="Araus A.J."/>
            <person name="Petzold A."/>
            <person name="Susuki M."/>
            <person name="Suzuki K.-i.T."/>
            <person name="Hayashi T."/>
            <person name="Toyoda A."/>
            <person name="Oliveira C."/>
            <person name="Osipova E."/>
            <person name="Leigh N.D."/>
            <person name="Simon A."/>
            <person name="Yun M.H."/>
        </authorList>
    </citation>
    <scope>NUCLEOTIDE SEQUENCE</scope>
    <source>
        <strain evidence="1">20211129_DDA</strain>
        <tissue evidence="1">Liver</tissue>
    </source>
</reference>
<keyword evidence="2" id="KW-1185">Reference proteome</keyword>
<dbReference type="EMBL" id="JANPWB010000012">
    <property type="protein sequence ID" value="KAJ1118910.1"/>
    <property type="molecule type" value="Genomic_DNA"/>
</dbReference>
<evidence type="ECO:0000313" key="1">
    <source>
        <dbReference type="EMBL" id="KAJ1118910.1"/>
    </source>
</evidence>
<comment type="caution">
    <text evidence="1">The sequence shown here is derived from an EMBL/GenBank/DDBJ whole genome shotgun (WGS) entry which is preliminary data.</text>
</comment>
<organism evidence="1 2">
    <name type="scientific">Pleurodeles waltl</name>
    <name type="common">Iberian ribbed newt</name>
    <dbReference type="NCBI Taxonomy" id="8319"/>
    <lineage>
        <taxon>Eukaryota</taxon>
        <taxon>Metazoa</taxon>
        <taxon>Chordata</taxon>
        <taxon>Craniata</taxon>
        <taxon>Vertebrata</taxon>
        <taxon>Euteleostomi</taxon>
        <taxon>Amphibia</taxon>
        <taxon>Batrachia</taxon>
        <taxon>Caudata</taxon>
        <taxon>Salamandroidea</taxon>
        <taxon>Salamandridae</taxon>
        <taxon>Pleurodelinae</taxon>
        <taxon>Pleurodeles</taxon>
    </lineage>
</organism>
<protein>
    <submittedName>
        <fullName evidence="1">Uncharacterized protein</fullName>
    </submittedName>
</protein>
<gene>
    <name evidence="1" type="ORF">NDU88_007097</name>
</gene>
<dbReference type="AlphaFoldDB" id="A0AAV7P185"/>
<proteinExistence type="predicted"/>
<sequence length="146" mass="16593">MATIGFNALVLRSPPRGMQPERGVARFWGVRLFLFARAHGPTWCFGPLGEALDEDAMSVSAPPTRSKRCDYHNIVVVKQSVKQHIRKTRSTCTVNISKEYGQKNILPEVRSNYQKSRGRYSGEWPIMSKEVRQYHAGPRYRVSPSA</sequence>
<name>A0AAV7P185_PLEWA</name>